<dbReference type="Proteomes" id="UP000318331">
    <property type="component" value="Unassembled WGS sequence"/>
</dbReference>
<dbReference type="RefSeq" id="WP_141915787.1">
    <property type="nucleotide sequence ID" value="NZ_BAAAYS010000001.1"/>
</dbReference>
<dbReference type="OrthoDB" id="5111289at2"/>
<gene>
    <name evidence="1" type="ORF">FB466_0658</name>
</gene>
<evidence type="ECO:0000313" key="1">
    <source>
        <dbReference type="EMBL" id="TQM65844.1"/>
    </source>
</evidence>
<comment type="caution">
    <text evidence="1">The sequence shown here is derived from an EMBL/GenBank/DDBJ whole genome shotgun (WGS) entry which is preliminary data.</text>
</comment>
<dbReference type="EMBL" id="VFPN01000001">
    <property type="protein sequence ID" value="TQM65844.1"/>
    <property type="molecule type" value="Genomic_DNA"/>
</dbReference>
<protein>
    <recommendedName>
        <fullName evidence="3">Tail protein</fullName>
    </recommendedName>
</protein>
<evidence type="ECO:0000313" key="2">
    <source>
        <dbReference type="Proteomes" id="UP000318331"/>
    </source>
</evidence>
<proteinExistence type="predicted"/>
<reference evidence="1 2" key="1">
    <citation type="submission" date="2019-06" db="EMBL/GenBank/DDBJ databases">
        <title>Sequencing the genomes of 1000 actinobacteria strains.</title>
        <authorList>
            <person name="Klenk H.-P."/>
        </authorList>
    </citation>
    <scope>NUCLEOTIDE SEQUENCE [LARGE SCALE GENOMIC DNA]</scope>
    <source>
        <strain evidence="1 2">DSM 18031</strain>
    </source>
</reference>
<sequence length="283" mass="30079">MIPLIEFEGLTIPGTPTGGADGASGWFFRELTGWRDLTDDKSPINERARQHGAHGAAASFRKAAAISFDVAYIATTEADLLTAHDALAGIGADGPVPLRVTDPTGTTERMVTVSGITVADWHGRTYGTATVDVLARDPRRYSIGDAWSTTRPATAGTGLVWPAISPLKWPSTGGSTGRITLANRGTKSSSPLYRVYGGYSGFAITELASQRQISVELSVPAGSYVEIDTGRRRALLDGQSDVSRYITSREWWDIPAATSSTVQITLTGASVDPYLAGMVRSAW</sequence>
<dbReference type="AlphaFoldDB" id="A0A543I5K6"/>
<name>A0A543I5K6_9MICO</name>
<organism evidence="1 2">
    <name type="scientific">Klugiella xanthotipulae</name>
    <dbReference type="NCBI Taxonomy" id="244735"/>
    <lineage>
        <taxon>Bacteria</taxon>
        <taxon>Bacillati</taxon>
        <taxon>Actinomycetota</taxon>
        <taxon>Actinomycetes</taxon>
        <taxon>Micrococcales</taxon>
        <taxon>Microbacteriaceae</taxon>
        <taxon>Klugiella</taxon>
    </lineage>
</organism>
<accession>A0A543I5K6</accession>
<keyword evidence="2" id="KW-1185">Reference proteome</keyword>
<evidence type="ECO:0008006" key="3">
    <source>
        <dbReference type="Google" id="ProtNLM"/>
    </source>
</evidence>